<keyword evidence="1" id="KW-0472">Membrane</keyword>
<reference evidence="3 4" key="1">
    <citation type="submission" date="2018-05" db="EMBL/GenBank/DDBJ databases">
        <title>Genome sequencing and assembly of the regulated plant pathogen Lachnellula willkommii and related sister species for the development of diagnostic species identification markers.</title>
        <authorList>
            <person name="Giroux E."/>
            <person name="Bilodeau G."/>
        </authorList>
    </citation>
    <scope>NUCLEOTIDE SEQUENCE [LARGE SCALE GENOMIC DNA]</scope>
    <source>
        <strain evidence="3 4">CBS 172.35</strain>
    </source>
</reference>
<organism evidence="3 4">
    <name type="scientific">Lachnellula willkommii</name>
    <dbReference type="NCBI Taxonomy" id="215461"/>
    <lineage>
        <taxon>Eukaryota</taxon>
        <taxon>Fungi</taxon>
        <taxon>Dikarya</taxon>
        <taxon>Ascomycota</taxon>
        <taxon>Pezizomycotina</taxon>
        <taxon>Leotiomycetes</taxon>
        <taxon>Helotiales</taxon>
        <taxon>Lachnaceae</taxon>
        <taxon>Lachnellula</taxon>
    </lineage>
</organism>
<keyword evidence="1" id="KW-1133">Transmembrane helix</keyword>
<proteinExistence type="predicted"/>
<evidence type="ECO:0000256" key="1">
    <source>
        <dbReference type="SAM" id="Phobius"/>
    </source>
</evidence>
<sequence length="142" mass="16058">MARTYATPAAVILISVLFPILGLIAVFLRFYTRIKANGRLWVDDWLTIPALMLEFVLAGLLIWGAATKSLGDVFPQPDIPGPDGFLFSESPRQIRTQHIQYFFDFIGVFEFGLLKLSILFFYRKVFCTAALKTSTFDIVTRA</sequence>
<feature type="domain" description="Rhodopsin" evidence="2">
    <location>
        <begin position="28"/>
        <end position="133"/>
    </location>
</feature>
<evidence type="ECO:0000259" key="2">
    <source>
        <dbReference type="Pfam" id="PF20684"/>
    </source>
</evidence>
<dbReference type="Pfam" id="PF20684">
    <property type="entry name" value="Fung_rhodopsin"/>
    <property type="match status" value="1"/>
</dbReference>
<accession>A0A559MAV6</accession>
<dbReference type="EMBL" id="QGML01000979">
    <property type="protein sequence ID" value="TVY90105.1"/>
    <property type="molecule type" value="Genomic_DNA"/>
</dbReference>
<dbReference type="InterPro" id="IPR049326">
    <property type="entry name" value="Rhodopsin_dom_fungi"/>
</dbReference>
<keyword evidence="4" id="KW-1185">Reference proteome</keyword>
<feature type="transmembrane region" description="Helical" evidence="1">
    <location>
        <begin position="101"/>
        <end position="122"/>
    </location>
</feature>
<feature type="transmembrane region" description="Helical" evidence="1">
    <location>
        <begin position="6"/>
        <end position="32"/>
    </location>
</feature>
<comment type="caution">
    <text evidence="3">The sequence shown here is derived from an EMBL/GenBank/DDBJ whole genome shotgun (WGS) entry which is preliminary data.</text>
</comment>
<name>A0A559MAV6_9HELO</name>
<feature type="transmembrane region" description="Helical" evidence="1">
    <location>
        <begin position="44"/>
        <end position="66"/>
    </location>
</feature>
<evidence type="ECO:0000313" key="4">
    <source>
        <dbReference type="Proteomes" id="UP000315522"/>
    </source>
</evidence>
<dbReference type="Proteomes" id="UP000315522">
    <property type="component" value="Unassembled WGS sequence"/>
</dbReference>
<protein>
    <recommendedName>
        <fullName evidence="2">Rhodopsin domain-containing protein</fullName>
    </recommendedName>
</protein>
<dbReference type="AlphaFoldDB" id="A0A559MAV6"/>
<gene>
    <name evidence="3" type="ORF">LAWI1_G001625</name>
</gene>
<evidence type="ECO:0000313" key="3">
    <source>
        <dbReference type="EMBL" id="TVY90105.1"/>
    </source>
</evidence>
<keyword evidence="1" id="KW-0812">Transmembrane</keyword>